<reference evidence="1" key="1">
    <citation type="submission" date="2021-01" db="EMBL/GenBank/DDBJ databases">
        <authorList>
            <person name="Lovell J.T."/>
            <person name="Bentley N."/>
            <person name="Bhattarai G."/>
            <person name="Jenkins J.W."/>
            <person name="Sreedasyam A."/>
            <person name="Alarcon Y."/>
            <person name="Bock C."/>
            <person name="Boston L."/>
            <person name="Carlson J."/>
            <person name="Cervantes K."/>
            <person name="Clermont K."/>
            <person name="Krom N."/>
            <person name="Kubenka K."/>
            <person name="Mamidi S."/>
            <person name="Mattison C."/>
            <person name="Monteros M."/>
            <person name="Pisani C."/>
            <person name="Plott C."/>
            <person name="Rajasekar S."/>
            <person name="Rhein H.S."/>
            <person name="Rohla C."/>
            <person name="Song M."/>
            <person name="Hilaire R.S."/>
            <person name="Shu S."/>
            <person name="Wells L."/>
            <person name="Wang X."/>
            <person name="Webber J."/>
            <person name="Heerema R.J."/>
            <person name="Klein P."/>
            <person name="Conner P."/>
            <person name="Grauke L."/>
            <person name="Grimwood J."/>
            <person name="Schmutz J."/>
            <person name="Randall J.J."/>
        </authorList>
    </citation>
    <scope>NUCLEOTIDE SEQUENCE</scope>
    <source>
        <tissue evidence="1">Leaf</tissue>
    </source>
</reference>
<comment type="caution">
    <text evidence="1">The sequence shown here is derived from an EMBL/GenBank/DDBJ whole genome shotgun (WGS) entry which is preliminary data.</text>
</comment>
<dbReference type="Proteomes" id="UP000811246">
    <property type="component" value="Chromosome 8"/>
</dbReference>
<evidence type="ECO:0000313" key="2">
    <source>
        <dbReference type="Proteomes" id="UP000811246"/>
    </source>
</evidence>
<dbReference type="EMBL" id="CM031832">
    <property type="protein sequence ID" value="KAG6699088.1"/>
    <property type="molecule type" value="Genomic_DNA"/>
</dbReference>
<proteinExistence type="predicted"/>
<name>A0A922E8Z7_CARIL</name>
<accession>A0A922E8Z7</accession>
<protein>
    <submittedName>
        <fullName evidence="1">Uncharacterized protein</fullName>
    </submittedName>
</protein>
<organism evidence="1 2">
    <name type="scientific">Carya illinoinensis</name>
    <name type="common">Pecan</name>
    <dbReference type="NCBI Taxonomy" id="32201"/>
    <lineage>
        <taxon>Eukaryota</taxon>
        <taxon>Viridiplantae</taxon>
        <taxon>Streptophyta</taxon>
        <taxon>Embryophyta</taxon>
        <taxon>Tracheophyta</taxon>
        <taxon>Spermatophyta</taxon>
        <taxon>Magnoliopsida</taxon>
        <taxon>eudicotyledons</taxon>
        <taxon>Gunneridae</taxon>
        <taxon>Pentapetalae</taxon>
        <taxon>rosids</taxon>
        <taxon>fabids</taxon>
        <taxon>Fagales</taxon>
        <taxon>Juglandaceae</taxon>
        <taxon>Carya</taxon>
    </lineage>
</organism>
<gene>
    <name evidence="1" type="ORF">I3842_08G053100</name>
</gene>
<dbReference type="AlphaFoldDB" id="A0A922E8Z7"/>
<sequence length="87" mass="9876">MPGSSDPCHLRVERNPYRSKPIDPLYAFTAQALPLSFRNPSHCRSILPFDFAVRLHRSSSLSKPSFVSNCIDMEIDEDEGFTCKMVD</sequence>
<evidence type="ECO:0000313" key="1">
    <source>
        <dbReference type="EMBL" id="KAG6699088.1"/>
    </source>
</evidence>